<name>A0A072FX59_VIBPH</name>
<accession>A0A072FX59</accession>
<reference evidence="9 13" key="1">
    <citation type="submission" date="2015-07" db="EMBL/GenBank/DDBJ databases">
        <title>Foodborne Vibrio parahaemolyticus Isolates.</title>
        <authorList>
            <person name="Ronholm J."/>
            <person name="Petronella N."/>
            <person name="Kenwell R."/>
            <person name="Banerjee S."/>
        </authorList>
    </citation>
    <scope>NUCLEOTIDE SEQUENCE [LARGE SCALE GENOMIC DNA]</scope>
    <source>
        <strain evidence="9 13">HS-06-05</strain>
    </source>
</reference>
<dbReference type="FunFam" id="1.10.3720.10:FF:000088">
    <property type="entry name" value="Iron(III) ABC transporter, permease protein"/>
    <property type="match status" value="1"/>
</dbReference>
<dbReference type="GO" id="GO:0005886">
    <property type="term" value="C:plasma membrane"/>
    <property type="evidence" value="ECO:0007669"/>
    <property type="project" value="UniProtKB-SubCell"/>
</dbReference>
<evidence type="ECO:0000313" key="10">
    <source>
        <dbReference type="EMBL" id="NMU29152.1"/>
    </source>
</evidence>
<evidence type="ECO:0000256" key="6">
    <source>
        <dbReference type="ARBA" id="ARBA00023136"/>
    </source>
</evidence>
<dbReference type="Proteomes" id="UP001156560">
    <property type="component" value="Chromosome 1"/>
</dbReference>
<comment type="subcellular location">
    <subcellularLocation>
        <location evidence="1 7">Cell membrane</location>
        <topology evidence="1 7">Multi-pass membrane protein</topology>
    </subcellularLocation>
</comment>
<evidence type="ECO:0000256" key="4">
    <source>
        <dbReference type="ARBA" id="ARBA00022692"/>
    </source>
</evidence>
<evidence type="ECO:0000256" key="1">
    <source>
        <dbReference type="ARBA" id="ARBA00004651"/>
    </source>
</evidence>
<sequence>MKDRHSLWKTSSGAITLLLVLPILAIFYTAIGETDNLFTHLMSTVMPTYIYNTVVLTIGVMGLSLIFGIPSAWLMAMCKLPTEKWLQWALVLPLAMPGYIIGYIFTDWFDFAGPIQIFLRDVTGWGPGEYWFPDIRTLPGATFVLSLVLYPYVYLLCRAAFMEQNVSLLQSARLLKCSPWESFWRISMPLVRPSIAVGLSLVAMETIGDFGTVSYFAVNTLTTAVYDTWLGYSNLNAAAKISAIMLLIVVLLLSTERYSRRKQKLFQSQFNSHEDFRYELSGWKKWAALVWCWGLVAVAFILPLLQLIDYSITYFEQSWTPEFREYAWNSLVVSVIAAIIGVAVALIVNFTHRVNGKRESLAFMRLSSMGYAVPGTVLAIGVMVAVLFMDYRVNDIAKAMEWGRPGLIFSGSMFALIFAMVVRFSAVAIGSIESNLNKISPSLDMASRTMGCTPNTMLWRVHFPLVKRGALIAALLVFIESMKELNASLLLRPFNFETLATYVYNFASDEHLELAALPAVLLVLVGLIPLVVVNRSLEQNH</sequence>
<evidence type="ECO:0000313" key="13">
    <source>
        <dbReference type="Proteomes" id="UP000037697"/>
    </source>
</evidence>
<feature type="transmembrane region" description="Helical" evidence="7">
    <location>
        <begin position="369"/>
        <end position="388"/>
    </location>
</feature>
<dbReference type="Proteomes" id="UP000555836">
    <property type="component" value="Unassembled WGS sequence"/>
</dbReference>
<evidence type="ECO:0000256" key="7">
    <source>
        <dbReference type="RuleBase" id="RU363032"/>
    </source>
</evidence>
<dbReference type="EMBL" id="CP097355">
    <property type="protein sequence ID" value="UYV26980.1"/>
    <property type="molecule type" value="Genomic_DNA"/>
</dbReference>
<dbReference type="EMBL" id="JABCLD010002139">
    <property type="protein sequence ID" value="NMU29152.1"/>
    <property type="molecule type" value="Genomic_DNA"/>
</dbReference>
<feature type="transmembrane region" description="Helical" evidence="7">
    <location>
        <begin position="514"/>
        <end position="533"/>
    </location>
</feature>
<reference evidence="11" key="3">
    <citation type="submission" date="2022-05" db="EMBL/GenBank/DDBJ databases">
        <title>Megaplasmid of Vibrio parahaemolyticus.</title>
        <authorList>
            <person name="Strauch E."/>
            <person name="Borowiak M."/>
        </authorList>
    </citation>
    <scope>NUCLEOTIDE SEQUENCE</scope>
    <source>
        <strain evidence="11">16-VB00198</strain>
    </source>
</reference>
<keyword evidence="5 7" id="KW-1133">Transmembrane helix</keyword>
<dbReference type="PANTHER" id="PTHR30183">
    <property type="entry name" value="MOLYBDENUM TRANSPORT SYSTEM PERMEASE PROTEIN MODB"/>
    <property type="match status" value="1"/>
</dbReference>
<feature type="domain" description="ABC transmembrane type-1" evidence="8">
    <location>
        <begin position="327"/>
        <end position="533"/>
    </location>
</feature>
<feature type="transmembrane region" description="Helical" evidence="7">
    <location>
        <begin position="237"/>
        <end position="255"/>
    </location>
</feature>
<evidence type="ECO:0000313" key="11">
    <source>
        <dbReference type="EMBL" id="UYV26980.1"/>
    </source>
</evidence>
<evidence type="ECO:0000256" key="3">
    <source>
        <dbReference type="ARBA" id="ARBA00022475"/>
    </source>
</evidence>
<dbReference type="OrthoDB" id="9790211at2"/>
<reference evidence="10 14" key="2">
    <citation type="submission" date="2020-04" db="EMBL/GenBank/DDBJ databases">
        <title>Whole-genome sequencing of Vibrio spp. from China reveals different genetic environments of blaCTX-M-14 among diverse lineages.</title>
        <authorList>
            <person name="Zheng Z."/>
            <person name="Ye L."/>
            <person name="Chen S."/>
        </authorList>
    </citation>
    <scope>NUCLEOTIDE SEQUENCE [LARGE SCALE GENOMIC DNA]</scope>
    <source>
        <strain evidence="10 14">Vb0574</strain>
    </source>
</reference>
<evidence type="ECO:0000259" key="8">
    <source>
        <dbReference type="PROSITE" id="PS50928"/>
    </source>
</evidence>
<feature type="transmembrane region" description="Helical" evidence="7">
    <location>
        <begin position="195"/>
        <end position="217"/>
    </location>
</feature>
<evidence type="ECO:0000313" key="12">
    <source>
        <dbReference type="EMBL" id="WAT89714.1"/>
    </source>
</evidence>
<reference evidence="12" key="4">
    <citation type="submission" date="2022-12" db="EMBL/GenBank/DDBJ databases">
        <title>Vibrio parahaemolyticus become highly virulent by producing novel Tc toxins.</title>
        <authorList>
            <person name="Yang F."/>
            <person name="You Y."/>
            <person name="Lai Q."/>
            <person name="Xu L."/>
            <person name="Li F."/>
        </authorList>
    </citation>
    <scope>NUCLEOTIDE SEQUENCE</scope>
    <source>
        <strain evidence="12">Vp-HL-202005</strain>
    </source>
</reference>
<evidence type="ECO:0000313" key="14">
    <source>
        <dbReference type="Proteomes" id="UP000555836"/>
    </source>
</evidence>
<feature type="transmembrane region" description="Helical" evidence="7">
    <location>
        <begin position="408"/>
        <end position="429"/>
    </location>
</feature>
<dbReference type="EMBL" id="CP114194">
    <property type="protein sequence ID" value="WAT89714.1"/>
    <property type="molecule type" value="Genomic_DNA"/>
</dbReference>
<dbReference type="PROSITE" id="PS50928">
    <property type="entry name" value="ABC_TM1"/>
    <property type="match status" value="2"/>
</dbReference>
<keyword evidence="3" id="KW-1003">Cell membrane</keyword>
<feature type="transmembrane region" description="Helical" evidence="7">
    <location>
        <begin position="51"/>
        <end position="73"/>
    </location>
</feature>
<feature type="transmembrane region" description="Helical" evidence="7">
    <location>
        <begin position="140"/>
        <end position="161"/>
    </location>
</feature>
<feature type="transmembrane region" description="Helical" evidence="7">
    <location>
        <begin position="12"/>
        <end position="31"/>
    </location>
</feature>
<dbReference type="Proteomes" id="UP001163036">
    <property type="component" value="Chromosome 1"/>
</dbReference>
<dbReference type="EMBL" id="LIRS01000066">
    <property type="protein sequence ID" value="KOY33131.1"/>
    <property type="molecule type" value="Genomic_DNA"/>
</dbReference>
<dbReference type="RefSeq" id="WP_005461269.1">
    <property type="nucleotide sequence ID" value="NZ_CABMHD010000004.1"/>
</dbReference>
<keyword evidence="4 7" id="KW-0812">Transmembrane</keyword>
<organism evidence="10 14">
    <name type="scientific">Vibrio parahaemolyticus</name>
    <dbReference type="NCBI Taxonomy" id="670"/>
    <lineage>
        <taxon>Bacteria</taxon>
        <taxon>Pseudomonadati</taxon>
        <taxon>Pseudomonadota</taxon>
        <taxon>Gammaproteobacteria</taxon>
        <taxon>Vibrionales</taxon>
        <taxon>Vibrionaceae</taxon>
        <taxon>Vibrio</taxon>
    </lineage>
</organism>
<feature type="transmembrane region" description="Helical" evidence="7">
    <location>
        <begin position="326"/>
        <end position="348"/>
    </location>
</feature>
<dbReference type="InterPro" id="IPR000515">
    <property type="entry name" value="MetI-like"/>
</dbReference>
<dbReference type="Pfam" id="PF00528">
    <property type="entry name" value="BPD_transp_1"/>
    <property type="match status" value="2"/>
</dbReference>
<comment type="similarity">
    <text evidence="7">Belongs to the binding-protein-dependent transport system permease family.</text>
</comment>
<feature type="transmembrane region" description="Helical" evidence="7">
    <location>
        <begin position="286"/>
        <end position="306"/>
    </location>
</feature>
<dbReference type="OMA" id="QAFWRVA"/>
<proteinExistence type="inferred from homology"/>
<feature type="transmembrane region" description="Helical" evidence="7">
    <location>
        <begin position="465"/>
        <end position="482"/>
    </location>
</feature>
<dbReference type="InterPro" id="IPR035906">
    <property type="entry name" value="MetI-like_sf"/>
</dbReference>
<gene>
    <name evidence="9" type="ORF">ACX05_08515</name>
    <name evidence="10" type="ORF">HKB21_26450</name>
    <name evidence="11" type="ORF">M5598_03135</name>
    <name evidence="12" type="ORF">O1Q84_13915</name>
</gene>
<evidence type="ECO:0000313" key="9">
    <source>
        <dbReference type="EMBL" id="KOY33131.1"/>
    </source>
</evidence>
<evidence type="ECO:0000256" key="5">
    <source>
        <dbReference type="ARBA" id="ARBA00022989"/>
    </source>
</evidence>
<evidence type="ECO:0000256" key="2">
    <source>
        <dbReference type="ARBA" id="ARBA00022448"/>
    </source>
</evidence>
<keyword evidence="6 7" id="KW-0472">Membrane</keyword>
<dbReference type="GeneID" id="1190005"/>
<dbReference type="AlphaFoldDB" id="A0A072FX59"/>
<dbReference type="GO" id="GO:0055085">
    <property type="term" value="P:transmembrane transport"/>
    <property type="evidence" value="ECO:0007669"/>
    <property type="project" value="InterPro"/>
</dbReference>
<dbReference type="PANTHER" id="PTHR30183:SF2">
    <property type="entry name" value="IRON UTILIZATION PROTEIN"/>
    <property type="match status" value="1"/>
</dbReference>
<keyword evidence="2 7" id="KW-0813">Transport</keyword>
<feature type="domain" description="ABC transmembrane type-1" evidence="8">
    <location>
        <begin position="50"/>
        <end position="257"/>
    </location>
</feature>
<feature type="transmembrane region" description="Helical" evidence="7">
    <location>
        <begin position="85"/>
        <end position="105"/>
    </location>
</feature>
<dbReference type="CDD" id="cd06261">
    <property type="entry name" value="TM_PBP2"/>
    <property type="match status" value="2"/>
</dbReference>
<dbReference type="Proteomes" id="UP000037697">
    <property type="component" value="Unassembled WGS sequence"/>
</dbReference>
<dbReference type="Gene3D" id="1.10.3720.10">
    <property type="entry name" value="MetI-like"/>
    <property type="match status" value="2"/>
</dbReference>
<dbReference type="SUPFAM" id="SSF161098">
    <property type="entry name" value="MetI-like"/>
    <property type="match status" value="2"/>
</dbReference>
<protein>
    <submittedName>
        <fullName evidence="10">Iron ABC transporter permease</fullName>
    </submittedName>
</protein>
<dbReference type="FunFam" id="1.10.3720.10:FF:000092">
    <property type="entry name" value="Iron ABC transporter permease"/>
    <property type="match status" value="1"/>
</dbReference>